<name>A0ABU8WNT6_9BURK</name>
<proteinExistence type="inferred from homology"/>
<dbReference type="RefSeq" id="WP_340344321.1">
    <property type="nucleotide sequence ID" value="NZ_JBBKZT010000009.1"/>
</dbReference>
<dbReference type="Gene3D" id="3.40.50.720">
    <property type="entry name" value="NAD(P)-binding Rossmann-like Domain"/>
    <property type="match status" value="1"/>
</dbReference>
<dbReference type="PRINTS" id="PR00081">
    <property type="entry name" value="GDHRDH"/>
</dbReference>
<dbReference type="Pfam" id="PF00106">
    <property type="entry name" value="adh_short"/>
    <property type="match status" value="1"/>
</dbReference>
<dbReference type="Proteomes" id="UP001385892">
    <property type="component" value="Unassembled WGS sequence"/>
</dbReference>
<dbReference type="InterPro" id="IPR036291">
    <property type="entry name" value="NAD(P)-bd_dom_sf"/>
</dbReference>
<organism evidence="3 4">
    <name type="scientific">Variovorax rhizosphaerae</name>
    <dbReference type="NCBI Taxonomy" id="1836200"/>
    <lineage>
        <taxon>Bacteria</taxon>
        <taxon>Pseudomonadati</taxon>
        <taxon>Pseudomonadota</taxon>
        <taxon>Betaproteobacteria</taxon>
        <taxon>Burkholderiales</taxon>
        <taxon>Comamonadaceae</taxon>
        <taxon>Variovorax</taxon>
    </lineage>
</organism>
<evidence type="ECO:0000313" key="4">
    <source>
        <dbReference type="Proteomes" id="UP001385892"/>
    </source>
</evidence>
<dbReference type="PANTHER" id="PTHR44196">
    <property type="entry name" value="DEHYDROGENASE/REDUCTASE SDR FAMILY MEMBER 7B"/>
    <property type="match status" value="1"/>
</dbReference>
<comment type="caution">
    <text evidence="3">The sequence shown here is derived from an EMBL/GenBank/DDBJ whole genome shotgun (WGS) entry which is preliminary data.</text>
</comment>
<protein>
    <submittedName>
        <fullName evidence="3">SDR family oxidoreductase</fullName>
        <ecNumber evidence="3">1.-.-.-</ecNumber>
    </submittedName>
</protein>
<dbReference type="InterPro" id="IPR020904">
    <property type="entry name" value="Sc_DH/Rdtase_CS"/>
</dbReference>
<dbReference type="EMBL" id="JBBKZT010000009">
    <property type="protein sequence ID" value="MEJ8849198.1"/>
    <property type="molecule type" value="Genomic_DNA"/>
</dbReference>
<evidence type="ECO:0000256" key="1">
    <source>
        <dbReference type="ARBA" id="ARBA00006484"/>
    </source>
</evidence>
<dbReference type="SUPFAM" id="SSF51735">
    <property type="entry name" value="NAD(P)-binding Rossmann-fold domains"/>
    <property type="match status" value="1"/>
</dbReference>
<gene>
    <name evidence="3" type="ORF">WKW82_21250</name>
</gene>
<reference evidence="3 4" key="1">
    <citation type="submission" date="2024-03" db="EMBL/GenBank/DDBJ databases">
        <title>Novel species of the genus Variovorax.</title>
        <authorList>
            <person name="Liu Q."/>
            <person name="Xin Y.-H."/>
        </authorList>
    </citation>
    <scope>NUCLEOTIDE SEQUENCE [LARGE SCALE GENOMIC DNA]</scope>
    <source>
        <strain evidence="3 4">KACC 18900</strain>
    </source>
</reference>
<accession>A0ABU8WNT6</accession>
<dbReference type="GO" id="GO:0016491">
    <property type="term" value="F:oxidoreductase activity"/>
    <property type="evidence" value="ECO:0007669"/>
    <property type="project" value="UniProtKB-KW"/>
</dbReference>
<sequence>MNLQDKVVVITGGASGIGAAMARRFVVEGARVVVVADRDGARADALVDRLRSEGLGGALAATVDVSSEATITGLINDIEARHGPIDLFCSNAGTTIPGGPELPDADWRHVLDINLMAHVHAARALLPRMLARGGGYLLQTASAAGLLSQFDAPYAVSKHAAVAFAEWLSITYGDRGIRVSCLCPGAVDTPLLQAESPARRALMSQGVIDPDAVAGIVVQGLAEERFLILTHDFVQAQIERKATDRERWIRGMRRLHAQA</sequence>
<dbReference type="CDD" id="cd05233">
    <property type="entry name" value="SDR_c"/>
    <property type="match status" value="1"/>
</dbReference>
<dbReference type="InterPro" id="IPR002347">
    <property type="entry name" value="SDR_fam"/>
</dbReference>
<evidence type="ECO:0000256" key="2">
    <source>
        <dbReference type="ARBA" id="ARBA00023002"/>
    </source>
</evidence>
<comment type="similarity">
    <text evidence="1">Belongs to the short-chain dehydrogenases/reductases (SDR) family.</text>
</comment>
<dbReference type="PANTHER" id="PTHR44196:SF1">
    <property type="entry name" value="DEHYDROGENASE_REDUCTASE SDR FAMILY MEMBER 7B"/>
    <property type="match status" value="1"/>
</dbReference>
<keyword evidence="4" id="KW-1185">Reference proteome</keyword>
<evidence type="ECO:0000313" key="3">
    <source>
        <dbReference type="EMBL" id="MEJ8849198.1"/>
    </source>
</evidence>
<dbReference type="PROSITE" id="PS00061">
    <property type="entry name" value="ADH_SHORT"/>
    <property type="match status" value="1"/>
</dbReference>
<dbReference type="EC" id="1.-.-.-" evidence="3"/>
<keyword evidence="2 3" id="KW-0560">Oxidoreductase</keyword>